<evidence type="ECO:0000256" key="6">
    <source>
        <dbReference type="ARBA" id="ARBA00022989"/>
    </source>
</evidence>
<gene>
    <name evidence="9 11" type="primary">secF</name>
    <name evidence="11" type="ORF">JBF11_06090</name>
</gene>
<keyword evidence="7 9" id="KW-0811">Translocation</keyword>
<keyword evidence="3 9" id="KW-1003">Cell membrane</keyword>
<feature type="domain" description="Protein export membrane protein SecD/SecF C-terminal" evidence="10">
    <location>
        <begin position="196"/>
        <end position="352"/>
    </location>
</feature>
<keyword evidence="4 9" id="KW-0812">Transmembrane</keyword>
<dbReference type="Proteomes" id="UP001058120">
    <property type="component" value="Chromosome"/>
</dbReference>
<dbReference type="NCBIfam" id="TIGR00966">
    <property type="entry name" value="transloc_SecF"/>
    <property type="match status" value="1"/>
</dbReference>
<dbReference type="Pfam" id="PF02355">
    <property type="entry name" value="SecD_SecF_C"/>
    <property type="match status" value="2"/>
</dbReference>
<comment type="subunit">
    <text evidence="9">Forms a complex with SecD. Part of the essential Sec protein translocation apparatus which comprises SecA, SecYEG and auxiliary proteins SecDF. Other proteins may also be involved.</text>
</comment>
<evidence type="ECO:0000256" key="8">
    <source>
        <dbReference type="ARBA" id="ARBA00023136"/>
    </source>
</evidence>
<protein>
    <recommendedName>
        <fullName evidence="9">Protein-export membrane protein SecF</fullName>
    </recommendedName>
</protein>
<comment type="caution">
    <text evidence="9">Lacks conserved residue(s) required for the propagation of feature annotation.</text>
</comment>
<comment type="subcellular location">
    <subcellularLocation>
        <location evidence="1 9">Cell membrane</location>
        <topology evidence="1 9">Multi-pass membrane protein</topology>
    </subcellularLocation>
</comment>
<dbReference type="InterPro" id="IPR005665">
    <property type="entry name" value="SecF_bac"/>
</dbReference>
<evidence type="ECO:0000256" key="1">
    <source>
        <dbReference type="ARBA" id="ARBA00004651"/>
    </source>
</evidence>
<accession>A0ABY5XZ11</accession>
<keyword evidence="8 9" id="KW-0472">Membrane</keyword>
<organism evidence="11 12">
    <name type="scientific">Taurinivorans muris</name>
    <dbReference type="NCBI Taxonomy" id="2787751"/>
    <lineage>
        <taxon>Bacteria</taxon>
        <taxon>Pseudomonadati</taxon>
        <taxon>Thermodesulfobacteriota</taxon>
        <taxon>Desulfovibrionia</taxon>
        <taxon>Desulfovibrionales</taxon>
        <taxon>Desulfovibrionaceae</taxon>
        <taxon>Taurinivorans</taxon>
    </lineage>
</organism>
<dbReference type="Gene3D" id="1.20.1640.10">
    <property type="entry name" value="Multidrug efflux transporter AcrB transmembrane domain"/>
    <property type="match status" value="1"/>
</dbReference>
<keyword evidence="12" id="KW-1185">Reference proteome</keyword>
<proteinExistence type="inferred from homology"/>
<dbReference type="EMBL" id="CP065938">
    <property type="protein sequence ID" value="UWX05051.1"/>
    <property type="molecule type" value="Genomic_DNA"/>
</dbReference>
<evidence type="ECO:0000259" key="10">
    <source>
        <dbReference type="Pfam" id="PF02355"/>
    </source>
</evidence>
<evidence type="ECO:0000256" key="3">
    <source>
        <dbReference type="ARBA" id="ARBA00022475"/>
    </source>
</evidence>
<dbReference type="PRINTS" id="PR01755">
    <property type="entry name" value="SECFTRNLCASE"/>
</dbReference>
<evidence type="ECO:0000256" key="5">
    <source>
        <dbReference type="ARBA" id="ARBA00022927"/>
    </source>
</evidence>
<evidence type="ECO:0000256" key="7">
    <source>
        <dbReference type="ARBA" id="ARBA00023010"/>
    </source>
</evidence>
<feature type="transmembrane region" description="Helical" evidence="9">
    <location>
        <begin position="20"/>
        <end position="38"/>
    </location>
</feature>
<evidence type="ECO:0000313" key="11">
    <source>
        <dbReference type="EMBL" id="UWX05051.1"/>
    </source>
</evidence>
<feature type="transmembrane region" description="Helical" evidence="9">
    <location>
        <begin position="165"/>
        <end position="185"/>
    </location>
</feature>
<feature type="transmembrane region" description="Helical" evidence="9">
    <location>
        <begin position="326"/>
        <end position="352"/>
    </location>
</feature>
<feature type="transmembrane region" description="Helical" evidence="9">
    <location>
        <begin position="197"/>
        <end position="214"/>
    </location>
</feature>
<evidence type="ECO:0000313" key="12">
    <source>
        <dbReference type="Proteomes" id="UP001058120"/>
    </source>
</evidence>
<keyword evidence="2 9" id="KW-0813">Transport</keyword>
<dbReference type="PANTHER" id="PTHR30081:SF8">
    <property type="entry name" value="PROTEIN TRANSLOCASE SUBUNIT SECF"/>
    <property type="match status" value="1"/>
</dbReference>
<dbReference type="RefSeq" id="WP_334314609.1">
    <property type="nucleotide sequence ID" value="NZ_CP065938.1"/>
</dbReference>
<feature type="transmembrane region" description="Helical" evidence="9">
    <location>
        <begin position="220"/>
        <end position="241"/>
    </location>
</feature>
<dbReference type="PANTHER" id="PTHR30081">
    <property type="entry name" value="PROTEIN-EXPORT MEMBRANE PROTEIN SEC"/>
    <property type="match status" value="1"/>
</dbReference>
<dbReference type="SUPFAM" id="SSF82866">
    <property type="entry name" value="Multidrug efflux transporter AcrB transmembrane domain"/>
    <property type="match status" value="1"/>
</dbReference>
<comment type="similarity">
    <text evidence="9">Belongs to the SecD/SecF family. SecF subfamily.</text>
</comment>
<keyword evidence="5 9" id="KW-0653">Protein transport</keyword>
<dbReference type="InterPro" id="IPR048634">
    <property type="entry name" value="SecD_SecF_C"/>
</dbReference>
<dbReference type="InterPro" id="IPR022646">
    <property type="entry name" value="SecD/SecF_CS"/>
</dbReference>
<dbReference type="InterPro" id="IPR022645">
    <property type="entry name" value="SecD/SecF_bac"/>
</dbReference>
<comment type="function">
    <text evidence="9">Part of the Sec protein translocase complex. Interacts with the SecYEG preprotein conducting channel. SecDF uses the proton motive force (PMF) to complete protein translocation after the ATP-dependent function of SecA.</text>
</comment>
<dbReference type="HAMAP" id="MF_01464_B">
    <property type="entry name" value="SecF_B"/>
    <property type="match status" value="1"/>
</dbReference>
<evidence type="ECO:0000256" key="4">
    <source>
        <dbReference type="ARBA" id="ARBA00022692"/>
    </source>
</evidence>
<feature type="transmembrane region" description="Helical" evidence="9">
    <location>
        <begin position="298"/>
        <end position="319"/>
    </location>
</feature>
<reference evidence="11" key="1">
    <citation type="submission" date="2020-12" db="EMBL/GenBank/DDBJ databases">
        <title>Taurinivorans muris gen. nov., sp. nov., fundamental and realized metabolic niche of a ubiquitous sulfidogenic bacterium in the murine intestine.</title>
        <authorList>
            <person name="Ye H."/>
            <person name="Hanson B.T."/>
            <person name="Loy A."/>
        </authorList>
    </citation>
    <scope>NUCLEOTIDE SEQUENCE</scope>
    <source>
        <strain evidence="11">LT0009</strain>
    </source>
</reference>
<feature type="transmembrane region" description="Helical" evidence="9">
    <location>
        <begin position="141"/>
        <end position="159"/>
    </location>
</feature>
<evidence type="ECO:0000256" key="9">
    <source>
        <dbReference type="HAMAP-Rule" id="MF_01464"/>
    </source>
</evidence>
<keyword evidence="6 9" id="KW-1133">Transmembrane helix</keyword>
<sequence length="377" mass="41617">MPIQLIKPTVNIDFVGYRKIAYILTSLVMLIGIFAIVMNKGLSYGVDFAGGVMVQIEFKNPVSDDEVKSALKDIEMPGLIVQKIDDDNNHYLLRFSASESGHKNLRQDLNKTLQESFSDNQVEITRLEMVGPKVGSELRDMAVEAVFYSILLITVYISGRFEHNWFTAAGIAVLLWGIIFILDFLSTQFNIVLFNKMYAICFALVVTLILSWKAKLNYSLGALLSLIHDVLVTLGLLTLFGKEIDLNVIAALLTLVGYSLNDTIIVYDRIRENISLIQKQDKKPSIGEVINLSANQTLARTLMTSLTTLAACLSLYLLGGSVINDFALTMLIGIIVGSYSSIFVASPILMAFGDIDLYVSQQTKGEEIEKPGAHGVV</sequence>
<evidence type="ECO:0000256" key="2">
    <source>
        <dbReference type="ARBA" id="ARBA00022448"/>
    </source>
</evidence>
<name>A0ABY5XZ11_9BACT</name>
<dbReference type="InterPro" id="IPR022813">
    <property type="entry name" value="SecD/SecF_arch_bac"/>
</dbReference>
<dbReference type="Pfam" id="PF07549">
    <property type="entry name" value="Sec_GG"/>
    <property type="match status" value="1"/>
</dbReference>
<feature type="domain" description="Protein export membrane protein SecD/SecF C-terminal" evidence="10">
    <location>
        <begin position="118"/>
        <end position="186"/>
    </location>
</feature>